<dbReference type="Proteomes" id="UP001162164">
    <property type="component" value="Unassembled WGS sequence"/>
</dbReference>
<gene>
    <name evidence="14" type="ORF">NQ317_017710</name>
</gene>
<keyword evidence="12" id="KW-0472">Membrane</keyword>
<evidence type="ECO:0000256" key="9">
    <source>
        <dbReference type="ARBA" id="ARBA00023002"/>
    </source>
</evidence>
<evidence type="ECO:0008006" key="16">
    <source>
        <dbReference type="Google" id="ProtNLM"/>
    </source>
</evidence>
<accession>A0ABQ9JGK7</accession>
<protein>
    <recommendedName>
        <fullName evidence="16">Cytochrome P450</fullName>
    </recommendedName>
</protein>
<keyword evidence="5 13" id="KW-0349">Heme</keyword>
<keyword evidence="7" id="KW-0256">Endoplasmic reticulum</keyword>
<dbReference type="Pfam" id="PF00067">
    <property type="entry name" value="p450"/>
    <property type="match status" value="1"/>
</dbReference>
<evidence type="ECO:0000256" key="11">
    <source>
        <dbReference type="ARBA" id="ARBA00023033"/>
    </source>
</evidence>
<dbReference type="EMBL" id="JAPWTJ010000595">
    <property type="protein sequence ID" value="KAJ8977036.1"/>
    <property type="molecule type" value="Genomic_DNA"/>
</dbReference>
<evidence type="ECO:0000256" key="4">
    <source>
        <dbReference type="ARBA" id="ARBA00010617"/>
    </source>
</evidence>
<sequence>MNLTRPRWKWLGVAETLRLYPVFPILPRVCVKDYAVPGTDFTIEKDTFVMVSNMGIQRDPEYYPNPDKFDPERFFRENKSLRPFIAHIPFGEGPRICLGKRFGLLQTKLGLLTVVRNYDISLNEDKTSPSMKFVAEELILRKTGDVWINLKRRTT</sequence>
<dbReference type="InterPro" id="IPR002401">
    <property type="entry name" value="Cyt_P450_E_grp-I"/>
</dbReference>
<keyword evidence="11 13" id="KW-0503">Monooxygenase</keyword>
<evidence type="ECO:0000256" key="10">
    <source>
        <dbReference type="ARBA" id="ARBA00023004"/>
    </source>
</evidence>
<keyword evidence="9 13" id="KW-0560">Oxidoreductase</keyword>
<evidence type="ECO:0000256" key="1">
    <source>
        <dbReference type="ARBA" id="ARBA00001971"/>
    </source>
</evidence>
<dbReference type="SUPFAM" id="SSF48264">
    <property type="entry name" value="Cytochrome P450"/>
    <property type="match status" value="1"/>
</dbReference>
<dbReference type="InterPro" id="IPR036396">
    <property type="entry name" value="Cyt_P450_sf"/>
</dbReference>
<evidence type="ECO:0000256" key="12">
    <source>
        <dbReference type="ARBA" id="ARBA00023136"/>
    </source>
</evidence>
<evidence type="ECO:0000256" key="2">
    <source>
        <dbReference type="ARBA" id="ARBA00004174"/>
    </source>
</evidence>
<reference evidence="14" key="1">
    <citation type="journal article" date="2023" name="Insect Mol. Biol.">
        <title>Genome sequencing provides insights into the evolution of gene families encoding plant cell wall-degrading enzymes in longhorned beetles.</title>
        <authorList>
            <person name="Shin N.R."/>
            <person name="Okamura Y."/>
            <person name="Kirsch R."/>
            <person name="Pauchet Y."/>
        </authorList>
    </citation>
    <scope>NUCLEOTIDE SEQUENCE</scope>
    <source>
        <strain evidence="14">MMC_N1</strain>
    </source>
</reference>
<organism evidence="14 15">
    <name type="scientific">Molorchus minor</name>
    <dbReference type="NCBI Taxonomy" id="1323400"/>
    <lineage>
        <taxon>Eukaryota</taxon>
        <taxon>Metazoa</taxon>
        <taxon>Ecdysozoa</taxon>
        <taxon>Arthropoda</taxon>
        <taxon>Hexapoda</taxon>
        <taxon>Insecta</taxon>
        <taxon>Pterygota</taxon>
        <taxon>Neoptera</taxon>
        <taxon>Endopterygota</taxon>
        <taxon>Coleoptera</taxon>
        <taxon>Polyphaga</taxon>
        <taxon>Cucujiformia</taxon>
        <taxon>Chrysomeloidea</taxon>
        <taxon>Cerambycidae</taxon>
        <taxon>Lamiinae</taxon>
        <taxon>Monochamini</taxon>
        <taxon>Molorchus</taxon>
    </lineage>
</organism>
<dbReference type="InterPro" id="IPR001128">
    <property type="entry name" value="Cyt_P450"/>
</dbReference>
<dbReference type="PANTHER" id="PTHR24292:SF100">
    <property type="entry name" value="CYTOCHROME P450 6A16, ISOFORM B-RELATED"/>
    <property type="match status" value="1"/>
</dbReference>
<evidence type="ECO:0000256" key="7">
    <source>
        <dbReference type="ARBA" id="ARBA00022824"/>
    </source>
</evidence>
<evidence type="ECO:0000313" key="15">
    <source>
        <dbReference type="Proteomes" id="UP001162164"/>
    </source>
</evidence>
<dbReference type="InterPro" id="IPR017972">
    <property type="entry name" value="Cyt_P450_CS"/>
</dbReference>
<keyword evidence="15" id="KW-1185">Reference proteome</keyword>
<dbReference type="PANTHER" id="PTHR24292">
    <property type="entry name" value="CYTOCHROME P450"/>
    <property type="match status" value="1"/>
</dbReference>
<keyword evidence="10 13" id="KW-0408">Iron</keyword>
<evidence type="ECO:0000256" key="3">
    <source>
        <dbReference type="ARBA" id="ARBA00004406"/>
    </source>
</evidence>
<dbReference type="Gene3D" id="1.10.630.10">
    <property type="entry name" value="Cytochrome P450"/>
    <property type="match status" value="1"/>
</dbReference>
<name>A0ABQ9JGK7_9CUCU</name>
<evidence type="ECO:0000256" key="8">
    <source>
        <dbReference type="ARBA" id="ARBA00022848"/>
    </source>
</evidence>
<evidence type="ECO:0000313" key="14">
    <source>
        <dbReference type="EMBL" id="KAJ8977036.1"/>
    </source>
</evidence>
<dbReference type="PROSITE" id="PS00086">
    <property type="entry name" value="CYTOCHROME_P450"/>
    <property type="match status" value="1"/>
</dbReference>
<dbReference type="PRINTS" id="PR00385">
    <property type="entry name" value="P450"/>
</dbReference>
<evidence type="ECO:0000256" key="5">
    <source>
        <dbReference type="ARBA" id="ARBA00022617"/>
    </source>
</evidence>
<dbReference type="PRINTS" id="PR00463">
    <property type="entry name" value="EP450I"/>
</dbReference>
<comment type="subcellular location">
    <subcellularLocation>
        <location evidence="3">Endoplasmic reticulum membrane</location>
        <topology evidence="3">Peripheral membrane protein</topology>
    </subcellularLocation>
    <subcellularLocation>
        <location evidence="2">Microsome membrane</location>
        <topology evidence="2">Peripheral membrane protein</topology>
    </subcellularLocation>
</comment>
<keyword evidence="8" id="KW-0492">Microsome</keyword>
<evidence type="ECO:0000256" key="13">
    <source>
        <dbReference type="RuleBase" id="RU000461"/>
    </source>
</evidence>
<comment type="similarity">
    <text evidence="4 13">Belongs to the cytochrome P450 family.</text>
</comment>
<evidence type="ECO:0000256" key="6">
    <source>
        <dbReference type="ARBA" id="ARBA00022723"/>
    </source>
</evidence>
<keyword evidence="6 13" id="KW-0479">Metal-binding</keyword>
<comment type="caution">
    <text evidence="14">The sequence shown here is derived from an EMBL/GenBank/DDBJ whole genome shotgun (WGS) entry which is preliminary data.</text>
</comment>
<dbReference type="InterPro" id="IPR050476">
    <property type="entry name" value="Insect_CytP450_Detox"/>
</dbReference>
<comment type="cofactor">
    <cofactor evidence="1">
        <name>heme</name>
        <dbReference type="ChEBI" id="CHEBI:30413"/>
    </cofactor>
</comment>
<proteinExistence type="inferred from homology"/>